<feature type="region of interest" description="Disordered" evidence="1">
    <location>
        <begin position="1"/>
        <end position="24"/>
    </location>
</feature>
<protein>
    <submittedName>
        <fullName evidence="2">Uncharacterized protein</fullName>
    </submittedName>
</protein>
<accession>A0ABR4B6U9</accession>
<evidence type="ECO:0000256" key="1">
    <source>
        <dbReference type="SAM" id="MobiDB-lite"/>
    </source>
</evidence>
<proteinExistence type="predicted"/>
<evidence type="ECO:0000313" key="3">
    <source>
        <dbReference type="Proteomes" id="UP001590951"/>
    </source>
</evidence>
<dbReference type="Proteomes" id="UP001590951">
    <property type="component" value="Unassembled WGS sequence"/>
</dbReference>
<name>A0ABR4B6U9_9LECA</name>
<keyword evidence="3" id="KW-1185">Reference proteome</keyword>
<reference evidence="2 3" key="1">
    <citation type="submission" date="2024-09" db="EMBL/GenBank/DDBJ databases">
        <title>Rethinking Asexuality: The Enigmatic Case of Functional Sexual Genes in Lepraria (Stereocaulaceae).</title>
        <authorList>
            <person name="Doellman M."/>
            <person name="Sun Y."/>
            <person name="Barcenas-Pena A."/>
            <person name="Lumbsch H.T."/>
            <person name="Grewe F."/>
        </authorList>
    </citation>
    <scope>NUCLEOTIDE SEQUENCE [LARGE SCALE GENOMIC DNA]</scope>
    <source>
        <strain evidence="2 3">Grewe 0041</strain>
    </source>
</reference>
<sequence>MAPPGGWENILHSTTEPDRNQGFDRLGGLDGIPLRDLSAPPFVRRVSSAHLKINMDIRSDVEVGRNDEDKAIPPVVNRDCEIEAAKSKKKSIKAVMNMEFACDKH</sequence>
<gene>
    <name evidence="2" type="ORF">ABVK25_006334</name>
</gene>
<comment type="caution">
    <text evidence="2">The sequence shown here is derived from an EMBL/GenBank/DDBJ whole genome shotgun (WGS) entry which is preliminary data.</text>
</comment>
<dbReference type="EMBL" id="JBHFEH010000021">
    <property type="protein sequence ID" value="KAL2053340.1"/>
    <property type="molecule type" value="Genomic_DNA"/>
</dbReference>
<organism evidence="2 3">
    <name type="scientific">Lepraria finkii</name>
    <dbReference type="NCBI Taxonomy" id="1340010"/>
    <lineage>
        <taxon>Eukaryota</taxon>
        <taxon>Fungi</taxon>
        <taxon>Dikarya</taxon>
        <taxon>Ascomycota</taxon>
        <taxon>Pezizomycotina</taxon>
        <taxon>Lecanoromycetes</taxon>
        <taxon>OSLEUM clade</taxon>
        <taxon>Lecanoromycetidae</taxon>
        <taxon>Lecanorales</taxon>
        <taxon>Lecanorineae</taxon>
        <taxon>Stereocaulaceae</taxon>
        <taxon>Lepraria</taxon>
    </lineage>
</organism>
<evidence type="ECO:0000313" key="2">
    <source>
        <dbReference type="EMBL" id="KAL2053340.1"/>
    </source>
</evidence>